<name>A0A1C6SP04_9ACTN</name>
<proteinExistence type="predicted"/>
<evidence type="ECO:0000313" key="2">
    <source>
        <dbReference type="Proteomes" id="UP000199413"/>
    </source>
</evidence>
<dbReference type="EMBL" id="FMHV01000002">
    <property type="protein sequence ID" value="SCL31019.1"/>
    <property type="molecule type" value="Genomic_DNA"/>
</dbReference>
<dbReference type="AlphaFoldDB" id="A0A1C6SP04"/>
<dbReference type="Proteomes" id="UP000199413">
    <property type="component" value="Unassembled WGS sequence"/>
</dbReference>
<accession>A0A1C6SP04</accession>
<dbReference type="InterPro" id="IPR036388">
    <property type="entry name" value="WH-like_DNA-bd_sf"/>
</dbReference>
<organism evidence="1 2">
    <name type="scientific">Micromonospora rhizosphaerae</name>
    <dbReference type="NCBI Taxonomy" id="568872"/>
    <lineage>
        <taxon>Bacteria</taxon>
        <taxon>Bacillati</taxon>
        <taxon>Actinomycetota</taxon>
        <taxon>Actinomycetes</taxon>
        <taxon>Micromonosporales</taxon>
        <taxon>Micromonosporaceae</taxon>
        <taxon>Micromonospora</taxon>
    </lineage>
</organism>
<dbReference type="NCBIfam" id="NF047719">
    <property type="entry name" value="SCO6745_fam_HTH"/>
    <property type="match status" value="1"/>
</dbReference>
<dbReference type="Gene3D" id="1.10.10.10">
    <property type="entry name" value="Winged helix-like DNA-binding domain superfamily/Winged helix DNA-binding domain"/>
    <property type="match status" value="1"/>
</dbReference>
<reference evidence="2" key="1">
    <citation type="submission" date="2016-06" db="EMBL/GenBank/DDBJ databases">
        <authorList>
            <person name="Varghese N."/>
            <person name="Submissions Spin"/>
        </authorList>
    </citation>
    <scope>NUCLEOTIDE SEQUENCE [LARGE SCALE GENOMIC DNA]</scope>
    <source>
        <strain evidence="2">DSM 45431</strain>
    </source>
</reference>
<dbReference type="SUPFAM" id="SSF46785">
    <property type="entry name" value="Winged helix' DNA-binding domain"/>
    <property type="match status" value="1"/>
</dbReference>
<protein>
    <submittedName>
        <fullName evidence="1">Uncharacterized protein</fullName>
    </submittedName>
</protein>
<dbReference type="InterPro" id="IPR054058">
    <property type="entry name" value="HTH_67"/>
</dbReference>
<evidence type="ECO:0000313" key="1">
    <source>
        <dbReference type="EMBL" id="SCL31019.1"/>
    </source>
</evidence>
<keyword evidence="2" id="KW-1185">Reference proteome</keyword>
<sequence>MCEVGDRLVIFPDVGTDLSGSSEFRWGERLASPSSAAIVAAMEPTARRLYRLVEPIHLVTFFADEPTDALMALGHRNYWDGYFAGRAAPLGRVPAEVVHAIFYNFADGEVARHIPRVWDTATPETALAAREQGSVAALRRILGDLADAPGLARAADLATRAATSAPMEGRIMYAGLRALPVPEEPVARLWHAATLLREHRGDGHIAALVAAGIGGTEAHVLHALSEGIPAEKFGRVHHLPAARLAAVVDGMRARGLIDASGWLSDDGRETKERIESLTDDLAAPAYDNLEPSELDQLIGDLEPISTALDAAGSR</sequence>
<dbReference type="Pfam" id="PF21863">
    <property type="entry name" value="HTH_67"/>
    <property type="match status" value="1"/>
</dbReference>
<dbReference type="InterPro" id="IPR036390">
    <property type="entry name" value="WH_DNA-bd_sf"/>
</dbReference>
<gene>
    <name evidence="1" type="ORF">GA0070624_4187</name>
</gene>